<keyword evidence="7" id="KW-0675">Receptor</keyword>
<protein>
    <recommendedName>
        <fullName evidence="9">Nuclear receptor domain-containing protein</fullName>
    </recommendedName>
</protein>
<dbReference type="OrthoDB" id="6355676at2759"/>
<dbReference type="GO" id="GO:0030154">
    <property type="term" value="P:cell differentiation"/>
    <property type="evidence" value="ECO:0007669"/>
    <property type="project" value="TreeGrafter"/>
</dbReference>
<dbReference type="InterPro" id="IPR035500">
    <property type="entry name" value="NHR-like_dom_sf"/>
</dbReference>
<comment type="caution">
    <text evidence="10">The sequence shown here is derived from an EMBL/GenBank/DDBJ whole genome shotgun (WGS) entry which is preliminary data.</text>
</comment>
<evidence type="ECO:0000259" key="9">
    <source>
        <dbReference type="PROSITE" id="PS51030"/>
    </source>
</evidence>
<dbReference type="Proteomes" id="UP000663882">
    <property type="component" value="Unassembled WGS sequence"/>
</dbReference>
<dbReference type="SUPFAM" id="SSF57716">
    <property type="entry name" value="Glucocorticoid receptor-like (DNA-binding domain)"/>
    <property type="match status" value="1"/>
</dbReference>
<reference evidence="10" key="1">
    <citation type="submission" date="2021-02" db="EMBL/GenBank/DDBJ databases">
        <authorList>
            <person name="Nowell W R."/>
        </authorList>
    </citation>
    <scope>NUCLEOTIDE SEQUENCE</scope>
</reference>
<dbReference type="Gene3D" id="1.10.565.10">
    <property type="entry name" value="Retinoid X Receptor"/>
    <property type="match status" value="1"/>
</dbReference>
<organism evidence="10 12">
    <name type="scientific">Rotaria sordida</name>
    <dbReference type="NCBI Taxonomy" id="392033"/>
    <lineage>
        <taxon>Eukaryota</taxon>
        <taxon>Metazoa</taxon>
        <taxon>Spiralia</taxon>
        <taxon>Gnathifera</taxon>
        <taxon>Rotifera</taxon>
        <taxon>Eurotatoria</taxon>
        <taxon>Bdelloidea</taxon>
        <taxon>Philodinida</taxon>
        <taxon>Philodinidae</taxon>
        <taxon>Rotaria</taxon>
    </lineage>
</organism>
<gene>
    <name evidence="11" type="ORF">OTI717_LOCUS32666</name>
    <name evidence="10" type="ORF">RFH988_LOCUS7224</name>
</gene>
<evidence type="ECO:0000256" key="6">
    <source>
        <dbReference type="ARBA" id="ARBA00023163"/>
    </source>
</evidence>
<dbReference type="GO" id="GO:0000978">
    <property type="term" value="F:RNA polymerase II cis-regulatory region sequence-specific DNA binding"/>
    <property type="evidence" value="ECO:0007669"/>
    <property type="project" value="TreeGrafter"/>
</dbReference>
<dbReference type="SMART" id="SM00399">
    <property type="entry name" value="ZnF_C4"/>
    <property type="match status" value="1"/>
</dbReference>
<keyword evidence="2" id="KW-0863">Zinc-finger</keyword>
<evidence type="ECO:0000256" key="4">
    <source>
        <dbReference type="ARBA" id="ARBA00023015"/>
    </source>
</evidence>
<dbReference type="PANTHER" id="PTHR24082">
    <property type="entry name" value="NUCLEAR HORMONE RECEPTOR"/>
    <property type="match status" value="1"/>
</dbReference>
<dbReference type="GO" id="GO:0000122">
    <property type="term" value="P:negative regulation of transcription by RNA polymerase II"/>
    <property type="evidence" value="ECO:0007669"/>
    <property type="project" value="TreeGrafter"/>
</dbReference>
<feature type="domain" description="Nuclear receptor" evidence="9">
    <location>
        <begin position="9"/>
        <end position="86"/>
    </location>
</feature>
<proteinExistence type="predicted"/>
<dbReference type="PROSITE" id="PS51030">
    <property type="entry name" value="NUCLEAR_REC_DBD_2"/>
    <property type="match status" value="1"/>
</dbReference>
<dbReference type="PANTHER" id="PTHR24082:SF283">
    <property type="entry name" value="NUCLEAR HORMONE RECEPTOR HR96"/>
    <property type="match status" value="1"/>
</dbReference>
<keyword evidence="4" id="KW-0805">Transcription regulation</keyword>
<dbReference type="Gene3D" id="3.30.50.10">
    <property type="entry name" value="Erythroid Transcription Factor GATA-1, subunit A"/>
    <property type="match status" value="1"/>
</dbReference>
<dbReference type="GO" id="GO:0008270">
    <property type="term" value="F:zinc ion binding"/>
    <property type="evidence" value="ECO:0007669"/>
    <property type="project" value="UniProtKB-KW"/>
</dbReference>
<keyword evidence="6" id="KW-0804">Transcription</keyword>
<name>A0A813X7Q5_9BILA</name>
<keyword evidence="8" id="KW-0539">Nucleus</keyword>
<dbReference type="PROSITE" id="PS51257">
    <property type="entry name" value="PROKAR_LIPOPROTEIN"/>
    <property type="match status" value="1"/>
</dbReference>
<accession>A0A813X7Q5</accession>
<evidence type="ECO:0000313" key="10">
    <source>
        <dbReference type="EMBL" id="CAF0866080.1"/>
    </source>
</evidence>
<evidence type="ECO:0000256" key="1">
    <source>
        <dbReference type="ARBA" id="ARBA00022723"/>
    </source>
</evidence>
<evidence type="ECO:0000256" key="2">
    <source>
        <dbReference type="ARBA" id="ARBA00022771"/>
    </source>
</evidence>
<dbReference type="Pfam" id="PF00105">
    <property type="entry name" value="zf-C4"/>
    <property type="match status" value="1"/>
</dbReference>
<keyword evidence="1" id="KW-0479">Metal-binding</keyword>
<dbReference type="InterPro" id="IPR001628">
    <property type="entry name" value="Znf_hrmn_rcpt"/>
</dbReference>
<keyword evidence="5" id="KW-0238">DNA-binding</keyword>
<dbReference type="PRINTS" id="PR00047">
    <property type="entry name" value="STROIDFINGER"/>
</dbReference>
<dbReference type="InterPro" id="IPR013088">
    <property type="entry name" value="Znf_NHR/GATA"/>
</dbReference>
<dbReference type="GO" id="GO:0004879">
    <property type="term" value="F:nuclear receptor activity"/>
    <property type="evidence" value="ECO:0007669"/>
    <property type="project" value="TreeGrafter"/>
</dbReference>
<evidence type="ECO:0000313" key="11">
    <source>
        <dbReference type="EMBL" id="CAF4071009.1"/>
    </source>
</evidence>
<evidence type="ECO:0000256" key="7">
    <source>
        <dbReference type="ARBA" id="ARBA00023170"/>
    </source>
</evidence>
<dbReference type="AlphaFoldDB" id="A0A813X7Q5"/>
<dbReference type="Proteomes" id="UP000663823">
    <property type="component" value="Unassembled WGS sequence"/>
</dbReference>
<evidence type="ECO:0000256" key="5">
    <source>
        <dbReference type="ARBA" id="ARBA00023125"/>
    </source>
</evidence>
<evidence type="ECO:0000313" key="12">
    <source>
        <dbReference type="Proteomes" id="UP000663882"/>
    </source>
</evidence>
<dbReference type="PROSITE" id="PS00031">
    <property type="entry name" value="NUCLEAR_REC_DBD_1"/>
    <property type="match status" value="1"/>
</dbReference>
<sequence length="381" mass="44058">MKSSTIRALDPCLVCGDKAIGFNFGVLSCMACKAFFRRNAVKLGTYDFICPKDGDCSITHTYRRLCNCCRLAKCFRVGMQKDLILTEAAKEARRQTVAQNRQKREQETKTKCLDLISTSKIEHLSYYQSSYLSQSDQILLENIYNAYESTCMVVKNSQHPDFPSRKHTQLFEYLNEYSSIHKVLIEYFKIIPEFNSLCMYDKICLIRNQFGVIININEAIIHPGITTNLVVSLSNVYGVHITNRLLKSIERIIPFTHDPIVLKLLLIIVTFCSGNYRNRGDNDMDQICNDTLSVCFAQNIYVELLWKYVLSRSSTEFDVVKFFDKLVQFLLYLLDVHLLVDGYINNQIHDIEQMAPLMQSMWPKPTNDGSNFMNDMDTEQY</sequence>
<dbReference type="EMBL" id="CAJOAX010010212">
    <property type="protein sequence ID" value="CAF4071009.1"/>
    <property type="molecule type" value="Genomic_DNA"/>
</dbReference>
<dbReference type="SUPFAM" id="SSF48508">
    <property type="entry name" value="Nuclear receptor ligand-binding domain"/>
    <property type="match status" value="1"/>
</dbReference>
<dbReference type="GO" id="GO:0045944">
    <property type="term" value="P:positive regulation of transcription by RNA polymerase II"/>
    <property type="evidence" value="ECO:0007669"/>
    <property type="project" value="TreeGrafter"/>
</dbReference>
<keyword evidence="3" id="KW-0862">Zinc</keyword>
<evidence type="ECO:0000256" key="8">
    <source>
        <dbReference type="ARBA" id="ARBA00023242"/>
    </source>
</evidence>
<evidence type="ECO:0000256" key="3">
    <source>
        <dbReference type="ARBA" id="ARBA00022833"/>
    </source>
</evidence>
<dbReference type="InterPro" id="IPR050234">
    <property type="entry name" value="Nuclear_hormone_rcpt_NR1"/>
</dbReference>
<dbReference type="EMBL" id="CAJNOO010000226">
    <property type="protein sequence ID" value="CAF0866080.1"/>
    <property type="molecule type" value="Genomic_DNA"/>
</dbReference>